<dbReference type="AlphaFoldDB" id="A0A096PCW7"/>
<dbReference type="EMBL" id="CBME010000051">
    <property type="protein sequence ID" value="CEG02579.1"/>
    <property type="molecule type" value="Genomic_DNA"/>
</dbReference>
<gene>
    <name evidence="1" type="ORF">BN848_0003170</name>
</gene>
<evidence type="ECO:0000313" key="1">
    <source>
        <dbReference type="EMBL" id="CEG02579.1"/>
    </source>
</evidence>
<accession>A0A096PCW7</accession>
<sequence>MAGSKIIFHSHYDAQVESGTNTTGKPPQCPALVETNAKCGQAGDPDQECDLLYRMVEKKRSLLTRLYSWKVKNDLVLDRKPKIGTQEPFYFPGIAVCDEGPSARNLFAVSSIFKLAVDAVSHPELLPIPAAINILRTSYLRTAPTVAWCVPTEHSRDCPGTRVQP</sequence>
<protein>
    <submittedName>
        <fullName evidence="1">WGS project CBME000000000 data, contig CS3487_c000051</fullName>
    </submittedName>
</protein>
<organism evidence="1">
    <name type="scientific">Fusarium pseudograminearum CS3487</name>
    <dbReference type="NCBI Taxonomy" id="1318458"/>
    <lineage>
        <taxon>Eukaryota</taxon>
        <taxon>Fungi</taxon>
        <taxon>Dikarya</taxon>
        <taxon>Ascomycota</taxon>
        <taxon>Pezizomycotina</taxon>
        <taxon>Sordariomycetes</taxon>
        <taxon>Hypocreomycetidae</taxon>
        <taxon>Hypocreales</taxon>
        <taxon>Nectriaceae</taxon>
        <taxon>Fusarium</taxon>
    </lineage>
</organism>
<comment type="caution">
    <text evidence="1">The sequence shown here is derived from an EMBL/GenBank/DDBJ whole genome shotgun (WGS) entry which is preliminary data.</text>
</comment>
<reference evidence="1" key="1">
    <citation type="submission" date="2013-05" db="EMBL/GenBank/DDBJ databases">
        <title>Draft genome sequences of six wheat associated Fusarium spp. isolates.</title>
        <authorList>
            <person name="Moolhuijzen P.M."/>
            <person name="Manners J.M."/>
            <person name="Wilcox S."/>
            <person name="Bellgard M.I."/>
            <person name="Gardiner D.M."/>
        </authorList>
    </citation>
    <scope>NUCLEOTIDE SEQUENCE</scope>
    <source>
        <strain evidence="1">CS3487</strain>
        <strain evidence="1">CS3487</strain>
    </source>
</reference>
<proteinExistence type="predicted"/>
<name>A0A096PCW7_FUSPS</name>